<evidence type="ECO:0000256" key="2">
    <source>
        <dbReference type="ARBA" id="ARBA00022642"/>
    </source>
</evidence>
<dbReference type="Proteomes" id="UP000019132">
    <property type="component" value="Unassembled WGS sequence"/>
</dbReference>
<dbReference type="InParanoid" id="K3WUW0"/>
<comment type="pathway">
    <text evidence="1">Cofactor biosynthesis; NAD(+) biosynthesis.</text>
</comment>
<dbReference type="GO" id="GO:0009435">
    <property type="term" value="P:NAD+ biosynthetic process"/>
    <property type="evidence" value="ECO:0007669"/>
    <property type="project" value="UniProtKB-UniPathway"/>
</dbReference>
<dbReference type="eggNOG" id="ENOG502RY55">
    <property type="taxonomic scope" value="Eukaryota"/>
</dbReference>
<dbReference type="PANTHER" id="PTHR39321">
    <property type="entry name" value="NICOTINATE-NUCLEOTIDE ADENYLYLTRANSFERASE-RELATED"/>
    <property type="match status" value="1"/>
</dbReference>
<dbReference type="SUPFAM" id="SSF52374">
    <property type="entry name" value="Nucleotidylyl transferase"/>
    <property type="match status" value="1"/>
</dbReference>
<dbReference type="PANTHER" id="PTHR39321:SF3">
    <property type="entry name" value="PHOSPHOPANTETHEINE ADENYLYLTRANSFERASE"/>
    <property type="match status" value="1"/>
</dbReference>
<reference evidence="10" key="1">
    <citation type="journal article" date="2010" name="Genome Biol.">
        <title>Genome sequence of the necrotrophic plant pathogen Pythium ultimum reveals original pathogenicity mechanisms and effector repertoire.</title>
        <authorList>
            <person name="Levesque C.A."/>
            <person name="Brouwer H."/>
            <person name="Cano L."/>
            <person name="Hamilton J.P."/>
            <person name="Holt C."/>
            <person name="Huitema E."/>
            <person name="Raffaele S."/>
            <person name="Robideau G.P."/>
            <person name="Thines M."/>
            <person name="Win J."/>
            <person name="Zerillo M.M."/>
            <person name="Beakes G.W."/>
            <person name="Boore J.L."/>
            <person name="Busam D."/>
            <person name="Dumas B."/>
            <person name="Ferriera S."/>
            <person name="Fuerstenberg S.I."/>
            <person name="Gachon C.M."/>
            <person name="Gaulin E."/>
            <person name="Govers F."/>
            <person name="Grenville-Briggs L."/>
            <person name="Horner N."/>
            <person name="Hostetler J."/>
            <person name="Jiang R.H."/>
            <person name="Johnson J."/>
            <person name="Krajaejun T."/>
            <person name="Lin H."/>
            <person name="Meijer H.J."/>
            <person name="Moore B."/>
            <person name="Morris P."/>
            <person name="Phuntmart V."/>
            <person name="Puiu D."/>
            <person name="Shetty J."/>
            <person name="Stajich J.E."/>
            <person name="Tripathy S."/>
            <person name="Wawra S."/>
            <person name="van West P."/>
            <person name="Whitty B.R."/>
            <person name="Coutinho P.M."/>
            <person name="Henrissat B."/>
            <person name="Martin F."/>
            <person name="Thomas P.D."/>
            <person name="Tyler B.M."/>
            <person name="De Vries R.P."/>
            <person name="Kamoun S."/>
            <person name="Yandell M."/>
            <person name="Tisserat N."/>
            <person name="Buell C.R."/>
        </authorList>
    </citation>
    <scope>NUCLEOTIDE SEQUENCE</scope>
    <source>
        <strain evidence="10">DAOM:BR144</strain>
    </source>
</reference>
<organism evidence="9 10">
    <name type="scientific">Globisporangium ultimum (strain ATCC 200006 / CBS 805.95 / DAOM BR144)</name>
    <name type="common">Pythium ultimum</name>
    <dbReference type="NCBI Taxonomy" id="431595"/>
    <lineage>
        <taxon>Eukaryota</taxon>
        <taxon>Sar</taxon>
        <taxon>Stramenopiles</taxon>
        <taxon>Oomycota</taxon>
        <taxon>Peronosporomycetes</taxon>
        <taxon>Pythiales</taxon>
        <taxon>Pythiaceae</taxon>
        <taxon>Globisporangium</taxon>
    </lineage>
</organism>
<dbReference type="OMA" id="EHRVEMC"/>
<dbReference type="GO" id="GO:0005524">
    <property type="term" value="F:ATP binding"/>
    <property type="evidence" value="ECO:0007669"/>
    <property type="project" value="UniProtKB-KW"/>
</dbReference>
<dbReference type="VEuPathDB" id="FungiDB:PYU1_G008739"/>
<dbReference type="EnsemblProtists" id="PYU1_T008757">
    <property type="protein sequence ID" value="PYU1_T008757"/>
    <property type="gene ID" value="PYU1_G008739"/>
</dbReference>
<keyword evidence="4" id="KW-0548">Nucleotidyltransferase</keyword>
<evidence type="ECO:0000256" key="4">
    <source>
        <dbReference type="ARBA" id="ARBA00022695"/>
    </source>
</evidence>
<dbReference type="AlphaFoldDB" id="K3WUW0"/>
<dbReference type="UniPathway" id="UPA00253">
    <property type="reaction ID" value="UER00600"/>
</dbReference>
<keyword evidence="6" id="KW-0067">ATP-binding</keyword>
<keyword evidence="5" id="KW-0547">Nucleotide-binding</keyword>
<evidence type="ECO:0000256" key="6">
    <source>
        <dbReference type="ARBA" id="ARBA00022840"/>
    </source>
</evidence>
<evidence type="ECO:0000256" key="5">
    <source>
        <dbReference type="ARBA" id="ARBA00022741"/>
    </source>
</evidence>
<feature type="domain" description="Cytidyltransferase-like" evidence="8">
    <location>
        <begin position="7"/>
        <end position="191"/>
    </location>
</feature>
<dbReference type="EMBL" id="GL376558">
    <property type="status" value="NOT_ANNOTATED_CDS"/>
    <property type="molecule type" value="Genomic_DNA"/>
</dbReference>
<name>K3WUW0_GLOUD</name>
<keyword evidence="3" id="KW-0808">Transferase</keyword>
<evidence type="ECO:0000313" key="9">
    <source>
        <dbReference type="EnsemblProtists" id="PYU1_T008757"/>
    </source>
</evidence>
<proteinExistence type="predicted"/>
<reference evidence="9" key="3">
    <citation type="submission" date="2015-02" db="UniProtKB">
        <authorList>
            <consortium name="EnsemblProtists"/>
        </authorList>
    </citation>
    <scope>IDENTIFICATION</scope>
    <source>
        <strain evidence="9">DAOM BR144</strain>
    </source>
</reference>
<protein>
    <recommendedName>
        <fullName evidence="8">Cytidyltransferase-like domain-containing protein</fullName>
    </recommendedName>
</protein>
<evidence type="ECO:0000259" key="8">
    <source>
        <dbReference type="Pfam" id="PF01467"/>
    </source>
</evidence>
<dbReference type="InterPro" id="IPR014729">
    <property type="entry name" value="Rossmann-like_a/b/a_fold"/>
</dbReference>
<dbReference type="GO" id="GO:0070566">
    <property type="term" value="F:adenylyltransferase activity"/>
    <property type="evidence" value="ECO:0007669"/>
    <property type="project" value="UniProtKB-ARBA"/>
</dbReference>
<dbReference type="HOGENOM" id="CLU_1258281_0_0_1"/>
<keyword evidence="7" id="KW-0520">NAD</keyword>
<dbReference type="Pfam" id="PF01467">
    <property type="entry name" value="CTP_transf_like"/>
    <property type="match status" value="1"/>
</dbReference>
<sequence>MKEVLLYGTSANPPTGLQAHMGAVAYCRSLFDEVWLLPVYQHIYSSKRQLAPFPHRVQMCKLVTNVLPKDNGALVKVQECERELFEHLAAQTAAPEELRIGSIDLIKYLREQHPDASFTLLLGADTYNDLRTGKWKNGDELQTLVKLLVMDRKGVDAPSQQHENENATSTDRVRFIHIPGLSDLSSTKVRATRDVNELRSFVGADVAEYIVHHRLYGFADE</sequence>
<reference evidence="10" key="2">
    <citation type="submission" date="2010-04" db="EMBL/GenBank/DDBJ databases">
        <authorList>
            <person name="Buell R."/>
            <person name="Hamilton J."/>
            <person name="Hostetler J."/>
        </authorList>
    </citation>
    <scope>NUCLEOTIDE SEQUENCE [LARGE SCALE GENOMIC DNA]</scope>
    <source>
        <strain evidence="10">DAOM:BR144</strain>
    </source>
</reference>
<evidence type="ECO:0000256" key="3">
    <source>
        <dbReference type="ARBA" id="ARBA00022679"/>
    </source>
</evidence>
<evidence type="ECO:0000256" key="7">
    <source>
        <dbReference type="ARBA" id="ARBA00023027"/>
    </source>
</evidence>
<dbReference type="Gene3D" id="3.40.50.620">
    <property type="entry name" value="HUPs"/>
    <property type="match status" value="1"/>
</dbReference>
<dbReference type="InterPro" id="IPR004821">
    <property type="entry name" value="Cyt_trans-like"/>
</dbReference>
<dbReference type="STRING" id="431595.K3WUW0"/>
<keyword evidence="10" id="KW-1185">Reference proteome</keyword>
<accession>K3WUW0</accession>
<keyword evidence="2" id="KW-0662">Pyridine nucleotide biosynthesis</keyword>
<evidence type="ECO:0000256" key="1">
    <source>
        <dbReference type="ARBA" id="ARBA00004790"/>
    </source>
</evidence>
<evidence type="ECO:0000313" key="10">
    <source>
        <dbReference type="Proteomes" id="UP000019132"/>
    </source>
</evidence>
<dbReference type="InterPro" id="IPR005248">
    <property type="entry name" value="NadD/NMNAT"/>
</dbReference>